<dbReference type="STRING" id="50376.A0A517L396"/>
<proteinExistence type="inferred from homology"/>
<feature type="signal peptide" evidence="7">
    <location>
        <begin position="1"/>
        <end position="17"/>
    </location>
</feature>
<sequence>MFPQSFLFVLLAGLAAAQPVDQVLPRAANATRNFKFFGINQSGPEFGENTIPGLKNKEYVWPNLTTTDAYKSKGMNTMRINILAERLVVGKDQKGPLAMEYVNDLKATVKAYTEAGLYSAVCPHNYGRWFKEPIKDVDAFQTYWFNLASLFKDNDKVIFDTNNEFHDMDQALVVKLNQAAINGIRAAGAKTQYITVEGNSWTGAWTWTSSGNAATMGNLTDPSNKIIYQMHQYLDTDSSGSHEECVSTTIGVERLEDATKWLRKEKKIGLLGEYAGGNNAVCKEAVEAMLRFLVANNDVWVGHIWWASGPWWATYMYSMEPHQGVAWNAYADLISKYA</sequence>
<protein>
    <recommendedName>
        <fullName evidence="3">cellulase</fullName>
        <ecNumber evidence="3">3.2.1.4</ecNumber>
    </recommendedName>
</protein>
<feature type="chain" id="PRO_5021739083" description="cellulase" evidence="7">
    <location>
        <begin position="18"/>
        <end position="338"/>
    </location>
</feature>
<evidence type="ECO:0000256" key="3">
    <source>
        <dbReference type="ARBA" id="ARBA00012601"/>
    </source>
</evidence>
<dbReference type="EMBL" id="CP042188">
    <property type="protein sequence ID" value="QDS70109.1"/>
    <property type="molecule type" value="Genomic_DNA"/>
</dbReference>
<dbReference type="OrthoDB" id="5823761at2759"/>
<dbReference type="AlphaFoldDB" id="A0A517L396"/>
<evidence type="ECO:0000256" key="7">
    <source>
        <dbReference type="SAM" id="SignalP"/>
    </source>
</evidence>
<evidence type="ECO:0000256" key="5">
    <source>
        <dbReference type="ARBA" id="ARBA00023295"/>
    </source>
</evidence>
<keyword evidence="4 6" id="KW-0378">Hydrolase</keyword>
<dbReference type="InterPro" id="IPR001547">
    <property type="entry name" value="Glyco_hydro_5"/>
</dbReference>
<gene>
    <name evidence="9" type="ORF">FKW77_005230</name>
</gene>
<evidence type="ECO:0000256" key="2">
    <source>
        <dbReference type="ARBA" id="ARBA00005641"/>
    </source>
</evidence>
<evidence type="ECO:0000256" key="4">
    <source>
        <dbReference type="ARBA" id="ARBA00022801"/>
    </source>
</evidence>
<dbReference type="SUPFAM" id="SSF51445">
    <property type="entry name" value="(Trans)glycosidases"/>
    <property type="match status" value="1"/>
</dbReference>
<evidence type="ECO:0000256" key="6">
    <source>
        <dbReference type="RuleBase" id="RU361153"/>
    </source>
</evidence>
<dbReference type="Gene3D" id="3.20.20.80">
    <property type="entry name" value="Glycosidases"/>
    <property type="match status" value="1"/>
</dbReference>
<keyword evidence="7" id="KW-0732">Signal</keyword>
<evidence type="ECO:0000313" key="9">
    <source>
        <dbReference type="EMBL" id="QDS70109.1"/>
    </source>
</evidence>
<dbReference type="PANTHER" id="PTHR34142:SF1">
    <property type="entry name" value="GLYCOSIDE HYDROLASE FAMILY 5 DOMAIN-CONTAINING PROTEIN"/>
    <property type="match status" value="1"/>
</dbReference>
<evidence type="ECO:0000259" key="8">
    <source>
        <dbReference type="Pfam" id="PF00150"/>
    </source>
</evidence>
<reference evidence="9 10" key="1">
    <citation type="submission" date="2019-07" db="EMBL/GenBank/DDBJ databases">
        <title>Finished genome of Venturia effusa.</title>
        <authorList>
            <person name="Young C.A."/>
            <person name="Cox M.P."/>
            <person name="Ganley A.R.D."/>
            <person name="David W.J."/>
        </authorList>
    </citation>
    <scope>NUCLEOTIDE SEQUENCE [LARGE SCALE GENOMIC DNA]</scope>
    <source>
        <strain evidence="10">albino</strain>
    </source>
</reference>
<dbReference type="Proteomes" id="UP000316270">
    <property type="component" value="Chromosome 4"/>
</dbReference>
<feature type="domain" description="Glycoside hydrolase family 5" evidence="8">
    <location>
        <begin position="57"/>
        <end position="308"/>
    </location>
</feature>
<dbReference type="GO" id="GO:0008810">
    <property type="term" value="F:cellulase activity"/>
    <property type="evidence" value="ECO:0007669"/>
    <property type="project" value="UniProtKB-EC"/>
</dbReference>
<evidence type="ECO:0000313" key="10">
    <source>
        <dbReference type="Proteomes" id="UP000316270"/>
    </source>
</evidence>
<dbReference type="PANTHER" id="PTHR34142">
    <property type="entry name" value="ENDO-BETA-1,4-GLUCANASE A"/>
    <property type="match status" value="1"/>
</dbReference>
<dbReference type="InterPro" id="IPR017853">
    <property type="entry name" value="GH"/>
</dbReference>
<organism evidence="9 10">
    <name type="scientific">Venturia effusa</name>
    <dbReference type="NCBI Taxonomy" id="50376"/>
    <lineage>
        <taxon>Eukaryota</taxon>
        <taxon>Fungi</taxon>
        <taxon>Dikarya</taxon>
        <taxon>Ascomycota</taxon>
        <taxon>Pezizomycotina</taxon>
        <taxon>Dothideomycetes</taxon>
        <taxon>Pleosporomycetidae</taxon>
        <taxon>Venturiales</taxon>
        <taxon>Venturiaceae</taxon>
        <taxon>Venturia</taxon>
    </lineage>
</organism>
<comment type="similarity">
    <text evidence="2 6">Belongs to the glycosyl hydrolase 5 (cellulase A) family.</text>
</comment>
<evidence type="ECO:0000256" key="1">
    <source>
        <dbReference type="ARBA" id="ARBA00000966"/>
    </source>
</evidence>
<dbReference type="GO" id="GO:0009251">
    <property type="term" value="P:glucan catabolic process"/>
    <property type="evidence" value="ECO:0007669"/>
    <property type="project" value="TreeGrafter"/>
</dbReference>
<dbReference type="EC" id="3.2.1.4" evidence="3"/>
<accession>A0A517L396</accession>
<dbReference type="Pfam" id="PF00150">
    <property type="entry name" value="Cellulase"/>
    <property type="match status" value="1"/>
</dbReference>
<comment type="catalytic activity">
    <reaction evidence="1">
        <text>Endohydrolysis of (1-&gt;4)-beta-D-glucosidic linkages in cellulose, lichenin and cereal beta-D-glucans.</text>
        <dbReference type="EC" id="3.2.1.4"/>
    </reaction>
</comment>
<name>A0A517L396_9PEZI</name>
<keyword evidence="10" id="KW-1185">Reference proteome</keyword>
<keyword evidence="5 6" id="KW-0326">Glycosidase</keyword>